<comment type="subcellular location">
    <subcellularLocation>
        <location evidence="1">Mitochondrion</location>
    </subcellularLocation>
</comment>
<evidence type="ECO:0000256" key="7">
    <source>
        <dbReference type="ARBA" id="ARBA00039935"/>
    </source>
</evidence>
<keyword evidence="5" id="KW-0496">Mitochondrion</keyword>
<dbReference type="GO" id="GO:0006412">
    <property type="term" value="P:translation"/>
    <property type="evidence" value="ECO:0007669"/>
    <property type="project" value="InterPro"/>
</dbReference>
<dbReference type="InParanoid" id="A0A1S3IAK0"/>
<evidence type="ECO:0000256" key="8">
    <source>
        <dbReference type="ARBA" id="ARBA00042577"/>
    </source>
</evidence>
<evidence type="ECO:0000313" key="10">
    <source>
        <dbReference type="Proteomes" id="UP000085678"/>
    </source>
</evidence>
<comment type="similarity">
    <text evidence="2">Belongs to the bacterial ribosomal protein bL32 family.</text>
</comment>
<keyword evidence="6" id="KW-0687">Ribonucleoprotein</keyword>
<proteinExistence type="inferred from homology"/>
<dbReference type="GO" id="GO:0005762">
    <property type="term" value="C:mitochondrial large ribosomal subunit"/>
    <property type="evidence" value="ECO:0007669"/>
    <property type="project" value="TreeGrafter"/>
</dbReference>
<reference evidence="11" key="1">
    <citation type="submission" date="2025-08" db="UniProtKB">
        <authorList>
            <consortium name="RefSeq"/>
        </authorList>
    </citation>
    <scope>IDENTIFICATION</scope>
    <source>
        <tissue evidence="11">Gonads</tissue>
    </source>
</reference>
<dbReference type="OrthoDB" id="2014905at2759"/>
<evidence type="ECO:0000256" key="6">
    <source>
        <dbReference type="ARBA" id="ARBA00023274"/>
    </source>
</evidence>
<dbReference type="InterPro" id="IPR051991">
    <property type="entry name" value="Mitoribosomal_protein_bL32"/>
</dbReference>
<name>A0A1S3IAK0_LINAN</name>
<keyword evidence="3" id="KW-0809">Transit peptide</keyword>
<dbReference type="OMA" id="VLCPHCY"/>
<accession>A0A1S3IAK0</accession>
<evidence type="ECO:0000313" key="11">
    <source>
        <dbReference type="RefSeq" id="XP_013395287.1"/>
    </source>
</evidence>
<dbReference type="Pfam" id="PF01783">
    <property type="entry name" value="Ribosomal_L32p"/>
    <property type="match status" value="1"/>
</dbReference>
<dbReference type="PANTHER" id="PTHR21026:SF2">
    <property type="entry name" value="LARGE RIBOSOMAL SUBUNIT PROTEIN BL32M"/>
    <property type="match status" value="1"/>
</dbReference>
<evidence type="ECO:0000256" key="9">
    <source>
        <dbReference type="ARBA" id="ARBA00045766"/>
    </source>
</evidence>
<dbReference type="SUPFAM" id="SSF57829">
    <property type="entry name" value="Zn-binding ribosomal proteins"/>
    <property type="match status" value="1"/>
</dbReference>
<sequence>MATAMLLKCHAALQRFETQLIRTVQTVLWRGPPPAFAMAGMETTQERNDGSSGLDWDGLCWAAVPKKRRSIERRMTRRMQIPKHYENALPKKHIVPCLTCGHWHERSTICGNCYERVKKETAAIRDAMPEEWNYKAPRGEIALIYDGEEDQRPMYEGKYVVEVKKERPLWFSKNLLIKARS</sequence>
<evidence type="ECO:0000256" key="2">
    <source>
        <dbReference type="ARBA" id="ARBA00008560"/>
    </source>
</evidence>
<evidence type="ECO:0000256" key="5">
    <source>
        <dbReference type="ARBA" id="ARBA00023128"/>
    </source>
</evidence>
<evidence type="ECO:0000256" key="4">
    <source>
        <dbReference type="ARBA" id="ARBA00022980"/>
    </source>
</evidence>
<evidence type="ECO:0000256" key="3">
    <source>
        <dbReference type="ARBA" id="ARBA00022946"/>
    </source>
</evidence>
<dbReference type="PANTHER" id="PTHR21026">
    <property type="entry name" value="39S RIBOSOMAL PROTEIN L32, MITOCHONDRIAL"/>
    <property type="match status" value="1"/>
</dbReference>
<dbReference type="KEGG" id="lak:106162527"/>
<organism evidence="10 11">
    <name type="scientific">Lingula anatina</name>
    <name type="common">Brachiopod</name>
    <name type="synonym">Lingula unguis</name>
    <dbReference type="NCBI Taxonomy" id="7574"/>
    <lineage>
        <taxon>Eukaryota</taxon>
        <taxon>Metazoa</taxon>
        <taxon>Spiralia</taxon>
        <taxon>Lophotrochozoa</taxon>
        <taxon>Brachiopoda</taxon>
        <taxon>Linguliformea</taxon>
        <taxon>Lingulata</taxon>
        <taxon>Lingulida</taxon>
        <taxon>Linguloidea</taxon>
        <taxon>Lingulidae</taxon>
        <taxon>Lingula</taxon>
    </lineage>
</organism>
<dbReference type="Proteomes" id="UP000085678">
    <property type="component" value="Unplaced"/>
</dbReference>
<dbReference type="GeneID" id="106162527"/>
<dbReference type="GO" id="GO:0003735">
    <property type="term" value="F:structural constituent of ribosome"/>
    <property type="evidence" value="ECO:0007669"/>
    <property type="project" value="InterPro"/>
</dbReference>
<dbReference type="FunCoup" id="A0A1S3IAK0">
    <property type="interactions" value="431"/>
</dbReference>
<dbReference type="STRING" id="7574.A0A1S3IAK0"/>
<dbReference type="RefSeq" id="XP_013395287.1">
    <property type="nucleotide sequence ID" value="XM_013539833.2"/>
</dbReference>
<keyword evidence="10" id="KW-1185">Reference proteome</keyword>
<comment type="function">
    <text evidence="9">Component of the mitochondrial large ribosomal subunit (mt-LSU). The mitochondrial ribosome (mitoribosome) is a large ribonucleoprotein complex responsible for the synthesis of proteins inside mitochondria.</text>
</comment>
<protein>
    <recommendedName>
        <fullName evidence="7">Large ribosomal subunit protein bL32m</fullName>
    </recommendedName>
    <alternativeName>
        <fullName evidence="8">39S ribosomal protein L32, mitochondrial</fullName>
    </alternativeName>
</protein>
<dbReference type="InterPro" id="IPR011332">
    <property type="entry name" value="Ribosomal_zn-bd"/>
</dbReference>
<dbReference type="AlphaFoldDB" id="A0A1S3IAK0"/>
<gene>
    <name evidence="11" type="primary">LOC106162527</name>
</gene>
<keyword evidence="4 11" id="KW-0689">Ribosomal protein</keyword>
<evidence type="ECO:0000256" key="1">
    <source>
        <dbReference type="ARBA" id="ARBA00004173"/>
    </source>
</evidence>
<dbReference type="InterPro" id="IPR002677">
    <property type="entry name" value="Ribosomal_bL32"/>
</dbReference>